<keyword evidence="6" id="KW-0408">Iron</keyword>
<feature type="domain" description="Heme haloperoxidase family profile" evidence="8">
    <location>
        <begin position="1"/>
        <end position="155"/>
    </location>
</feature>
<dbReference type="InterPro" id="IPR000028">
    <property type="entry name" value="Chloroperoxidase"/>
</dbReference>
<keyword evidence="5" id="KW-0560">Oxidoreductase</keyword>
<dbReference type="KEGG" id="ffu:CLAFUR5_08900"/>
<dbReference type="GO" id="GO:0046872">
    <property type="term" value="F:metal ion binding"/>
    <property type="evidence" value="ECO:0007669"/>
    <property type="project" value="UniProtKB-KW"/>
</dbReference>
<keyword evidence="2 9" id="KW-0575">Peroxidase</keyword>
<sequence length="282" mass="31013">MYEGDSSIARQDAYLNNGDAHSLIVSRVAAAYKSTAEATGDSSRGPDRYTIDSLAQDFVTKADYSEKNNAYYFAPPFSTTLVTPAAYNFILNCMSNHTAEEPNGYLNGEMFKQFFGVEGDSPDNFKWLPGQGRIPENWYRRTSTNHYNAAKVFTDVIPTFLAYPDAFRLGGNTNGVNTYAGVSLTDFTGGAYNLSNLLSFENNKPDGSYAACFFASAVQQGIPGFANLPLAQLSPITDLLNNFIKPIIPEGFDCPEADKFDQTLFNQFPGHKYRPTGPATNY</sequence>
<protein>
    <submittedName>
        <fullName evidence="9">Dothistromin biosynthesis peroxidase dotB</fullName>
    </submittedName>
</protein>
<dbReference type="Proteomes" id="UP000756132">
    <property type="component" value="Chromosome 9"/>
</dbReference>
<evidence type="ECO:0000259" key="8">
    <source>
        <dbReference type="PROSITE" id="PS51405"/>
    </source>
</evidence>
<keyword evidence="3" id="KW-0349">Heme</keyword>
<evidence type="ECO:0000256" key="1">
    <source>
        <dbReference type="ARBA" id="ARBA00001970"/>
    </source>
</evidence>
<dbReference type="GO" id="GO:0004601">
    <property type="term" value="F:peroxidase activity"/>
    <property type="evidence" value="ECO:0007669"/>
    <property type="project" value="UniProtKB-KW"/>
</dbReference>
<dbReference type="Gene3D" id="1.10.489.10">
    <property type="entry name" value="Chloroperoxidase-like"/>
    <property type="match status" value="1"/>
</dbReference>
<evidence type="ECO:0000256" key="5">
    <source>
        <dbReference type="ARBA" id="ARBA00023002"/>
    </source>
</evidence>
<name>A0A9Q8UT54_PASFU</name>
<reference evidence="9" key="2">
    <citation type="journal article" date="2022" name="Microb. Genom.">
        <title>A chromosome-scale genome assembly of the tomato pathogen Cladosporium fulvum reveals a compartmentalized genome architecture and the presence of a dispensable chromosome.</title>
        <authorList>
            <person name="Zaccaron A.Z."/>
            <person name="Chen L.H."/>
            <person name="Samaras A."/>
            <person name="Stergiopoulos I."/>
        </authorList>
    </citation>
    <scope>NUCLEOTIDE SEQUENCE</scope>
    <source>
        <strain evidence="9">Race5_Kim</strain>
    </source>
</reference>
<evidence type="ECO:0000256" key="3">
    <source>
        <dbReference type="ARBA" id="ARBA00022617"/>
    </source>
</evidence>
<evidence type="ECO:0000256" key="6">
    <source>
        <dbReference type="ARBA" id="ARBA00023004"/>
    </source>
</evidence>
<keyword evidence="10" id="KW-1185">Reference proteome</keyword>
<dbReference type="PROSITE" id="PS51405">
    <property type="entry name" value="HEME_HALOPEROXIDASE"/>
    <property type="match status" value="1"/>
</dbReference>
<dbReference type="Pfam" id="PF01328">
    <property type="entry name" value="Peroxidase_2"/>
    <property type="match status" value="1"/>
</dbReference>
<dbReference type="PANTHER" id="PTHR33577:SF1">
    <property type="entry name" value="HEME HALOPEROXIDASE FAMILY PROFILE DOMAIN-CONTAINING PROTEIN"/>
    <property type="match status" value="1"/>
</dbReference>
<dbReference type="GeneID" id="71988778"/>
<evidence type="ECO:0000256" key="4">
    <source>
        <dbReference type="ARBA" id="ARBA00022723"/>
    </source>
</evidence>
<comment type="similarity">
    <text evidence="7">Belongs to the chloroperoxidase family.</text>
</comment>
<comment type="cofactor">
    <cofactor evidence="1">
        <name>heme b</name>
        <dbReference type="ChEBI" id="CHEBI:60344"/>
    </cofactor>
</comment>
<dbReference type="InterPro" id="IPR036851">
    <property type="entry name" value="Chloroperoxidase-like_sf"/>
</dbReference>
<organism evidence="9 10">
    <name type="scientific">Passalora fulva</name>
    <name type="common">Tomato leaf mold</name>
    <name type="synonym">Cladosporium fulvum</name>
    <dbReference type="NCBI Taxonomy" id="5499"/>
    <lineage>
        <taxon>Eukaryota</taxon>
        <taxon>Fungi</taxon>
        <taxon>Dikarya</taxon>
        <taxon>Ascomycota</taxon>
        <taxon>Pezizomycotina</taxon>
        <taxon>Dothideomycetes</taxon>
        <taxon>Dothideomycetidae</taxon>
        <taxon>Mycosphaerellales</taxon>
        <taxon>Mycosphaerellaceae</taxon>
        <taxon>Fulvia</taxon>
    </lineage>
</organism>
<evidence type="ECO:0000256" key="7">
    <source>
        <dbReference type="ARBA" id="ARBA00025795"/>
    </source>
</evidence>
<keyword evidence="4" id="KW-0479">Metal-binding</keyword>
<gene>
    <name evidence="9" type="ORF">CLAFUR5_08900</name>
</gene>
<dbReference type="OrthoDB" id="407298at2759"/>
<dbReference type="EMBL" id="CP090171">
    <property type="protein sequence ID" value="UJO21462.1"/>
    <property type="molecule type" value="Genomic_DNA"/>
</dbReference>
<dbReference type="PANTHER" id="PTHR33577">
    <property type="entry name" value="STERIGMATOCYSTIN BIOSYNTHESIS PEROXIDASE STCC-RELATED"/>
    <property type="match status" value="1"/>
</dbReference>
<dbReference type="AlphaFoldDB" id="A0A9Q8UT54"/>
<evidence type="ECO:0000313" key="10">
    <source>
        <dbReference type="Proteomes" id="UP000756132"/>
    </source>
</evidence>
<accession>A0A9Q8UT54</accession>
<proteinExistence type="inferred from homology"/>
<evidence type="ECO:0000313" key="9">
    <source>
        <dbReference type="EMBL" id="UJO21462.1"/>
    </source>
</evidence>
<evidence type="ECO:0000256" key="2">
    <source>
        <dbReference type="ARBA" id="ARBA00022559"/>
    </source>
</evidence>
<dbReference type="RefSeq" id="XP_047765828.1">
    <property type="nucleotide sequence ID" value="XM_047908048.1"/>
</dbReference>
<reference evidence="9" key="1">
    <citation type="submission" date="2021-12" db="EMBL/GenBank/DDBJ databases">
        <authorList>
            <person name="Zaccaron A."/>
            <person name="Stergiopoulos I."/>
        </authorList>
    </citation>
    <scope>NUCLEOTIDE SEQUENCE</scope>
    <source>
        <strain evidence="9">Race5_Kim</strain>
    </source>
</reference>